<dbReference type="OrthoDB" id="128311at2759"/>
<reference evidence="2" key="1">
    <citation type="submission" date="2017-03" db="EMBL/GenBank/DDBJ databases">
        <title>Phytopthora megakarya and P. palmivora, two closely related causual agents of cacao black pod achieved similar genome size and gene model numbers by different mechanisms.</title>
        <authorList>
            <person name="Ali S."/>
            <person name="Shao J."/>
            <person name="Larry D.J."/>
            <person name="Kronmiller B."/>
            <person name="Shen D."/>
            <person name="Strem M.D."/>
            <person name="Melnick R.L."/>
            <person name="Guiltinan M.J."/>
            <person name="Tyler B.M."/>
            <person name="Meinhardt L.W."/>
            <person name="Bailey B.A."/>
        </authorList>
    </citation>
    <scope>NUCLEOTIDE SEQUENCE [LARGE SCALE GENOMIC DNA]</scope>
    <source>
        <strain evidence="2">zdho120</strain>
    </source>
</reference>
<dbReference type="EMBL" id="NBNE01000895">
    <property type="protein sequence ID" value="OWZ16647.1"/>
    <property type="molecule type" value="Genomic_DNA"/>
</dbReference>
<dbReference type="Proteomes" id="UP000198211">
    <property type="component" value="Unassembled WGS sequence"/>
</dbReference>
<accession>A0A225WI19</accession>
<evidence type="ECO:0000313" key="1">
    <source>
        <dbReference type="EMBL" id="OWZ16647.1"/>
    </source>
</evidence>
<name>A0A225WI19_9STRA</name>
<organism evidence="1 2">
    <name type="scientific">Phytophthora megakarya</name>
    <dbReference type="NCBI Taxonomy" id="4795"/>
    <lineage>
        <taxon>Eukaryota</taxon>
        <taxon>Sar</taxon>
        <taxon>Stramenopiles</taxon>
        <taxon>Oomycota</taxon>
        <taxon>Peronosporomycetes</taxon>
        <taxon>Peronosporales</taxon>
        <taxon>Peronosporaceae</taxon>
        <taxon>Phytophthora</taxon>
    </lineage>
</organism>
<sequence>MPKAQGRGRMRIREQLIQLRSVVKQMETHLETLKSPTSPRVRVCADSDLTAVANASHVDDGSVWKDIAMEQFRARRKAELHNVQLRENLSASILLSERVKKLLQSQNPHPVSADELQFV</sequence>
<gene>
    <name evidence="1" type="ORF">PHMEG_0009534</name>
</gene>
<proteinExistence type="predicted"/>
<keyword evidence="2" id="KW-1185">Reference proteome</keyword>
<comment type="caution">
    <text evidence="1">The sequence shown here is derived from an EMBL/GenBank/DDBJ whole genome shotgun (WGS) entry which is preliminary data.</text>
</comment>
<dbReference type="AlphaFoldDB" id="A0A225WI19"/>
<evidence type="ECO:0000313" key="2">
    <source>
        <dbReference type="Proteomes" id="UP000198211"/>
    </source>
</evidence>
<protein>
    <submittedName>
        <fullName evidence="1">Uncharacterized protein</fullName>
    </submittedName>
</protein>